<feature type="non-terminal residue" evidence="3">
    <location>
        <position position="1"/>
    </location>
</feature>
<feature type="domain" description="Tf2-1-like SH3-like" evidence="2">
    <location>
        <begin position="104"/>
        <end position="162"/>
    </location>
</feature>
<reference evidence="3" key="1">
    <citation type="submission" date="2022-12" db="EMBL/GenBank/DDBJ databases">
        <authorList>
            <person name="Petersen C."/>
        </authorList>
    </citation>
    <scope>NUCLEOTIDE SEQUENCE</scope>
    <source>
        <strain evidence="3">IBT 29677</strain>
    </source>
</reference>
<organism evidence="3 4">
    <name type="scientific">Penicillium cosmopolitanum</name>
    <dbReference type="NCBI Taxonomy" id="1131564"/>
    <lineage>
        <taxon>Eukaryota</taxon>
        <taxon>Fungi</taxon>
        <taxon>Dikarya</taxon>
        <taxon>Ascomycota</taxon>
        <taxon>Pezizomycotina</taxon>
        <taxon>Eurotiomycetes</taxon>
        <taxon>Eurotiomycetidae</taxon>
        <taxon>Eurotiales</taxon>
        <taxon>Aspergillaceae</taxon>
        <taxon>Penicillium</taxon>
    </lineage>
</organism>
<evidence type="ECO:0000259" key="2">
    <source>
        <dbReference type="Pfam" id="PF24626"/>
    </source>
</evidence>
<reference evidence="3" key="2">
    <citation type="journal article" date="2023" name="IMA Fungus">
        <title>Comparative genomic study of the Penicillium genus elucidates a diverse pangenome and 15 lateral gene transfer events.</title>
        <authorList>
            <person name="Petersen C."/>
            <person name="Sorensen T."/>
            <person name="Nielsen M.R."/>
            <person name="Sondergaard T.E."/>
            <person name="Sorensen J.L."/>
            <person name="Fitzpatrick D.A."/>
            <person name="Frisvad J.C."/>
            <person name="Nielsen K.L."/>
        </authorList>
    </citation>
    <scope>NUCLEOTIDE SEQUENCE</scope>
    <source>
        <strain evidence="3">IBT 29677</strain>
    </source>
</reference>
<comment type="caution">
    <text evidence="3">The sequence shown here is derived from an EMBL/GenBank/DDBJ whole genome shotgun (WGS) entry which is preliminary data.</text>
</comment>
<dbReference type="Pfam" id="PF17921">
    <property type="entry name" value="Integrase_H2C2"/>
    <property type="match status" value="1"/>
</dbReference>
<dbReference type="OrthoDB" id="4504104at2759"/>
<dbReference type="EMBL" id="JAPZBU010000006">
    <property type="protein sequence ID" value="KAJ5398350.1"/>
    <property type="molecule type" value="Genomic_DNA"/>
</dbReference>
<accession>A0A9W9W4B6</accession>
<dbReference type="AlphaFoldDB" id="A0A9W9W4B6"/>
<keyword evidence="4" id="KW-1185">Reference proteome</keyword>
<name>A0A9W9W4B6_9EURO</name>
<dbReference type="RefSeq" id="XP_056490402.1">
    <property type="nucleotide sequence ID" value="XM_056631100.1"/>
</dbReference>
<feature type="domain" description="Integrase zinc-binding" evidence="1">
    <location>
        <begin position="1"/>
        <end position="36"/>
    </location>
</feature>
<dbReference type="InterPro" id="IPR056924">
    <property type="entry name" value="SH3_Tf2-1"/>
</dbReference>
<dbReference type="InterPro" id="IPR041588">
    <property type="entry name" value="Integrase_H2C2"/>
</dbReference>
<evidence type="ECO:0000259" key="1">
    <source>
        <dbReference type="Pfam" id="PF17921"/>
    </source>
</evidence>
<protein>
    <submittedName>
        <fullName evidence="3">Uncharacterized protein</fullName>
    </submittedName>
</protein>
<evidence type="ECO:0000313" key="4">
    <source>
        <dbReference type="Proteomes" id="UP001147747"/>
    </source>
</evidence>
<evidence type="ECO:0000313" key="3">
    <source>
        <dbReference type="EMBL" id="KAJ5398350.1"/>
    </source>
</evidence>
<dbReference type="Proteomes" id="UP001147747">
    <property type="component" value="Unassembled WGS sequence"/>
</dbReference>
<dbReference type="GeneID" id="81370080"/>
<sequence length="189" mass="23187">VEKTVEHLSRNYYILSIYRKVRKYIKQYNIYQRNKPLQYTLYKIINAKTIVFLLFRYIFANYRIPQKIILDRDKLFIKQYLRHYIKHYYNQGYQEGPNFKKRKKVYLLRQNIKTKQLSSKLNYLKLGLFKIKEKIGLVNYHLKLPESIKKIYLTFYISLLEPVPENTLDTTNIKINKISKEEYKVKEIL</sequence>
<proteinExistence type="predicted"/>
<dbReference type="Pfam" id="PF24626">
    <property type="entry name" value="SH3_Tf2-1"/>
    <property type="match status" value="1"/>
</dbReference>
<gene>
    <name evidence="3" type="ORF">N7509_006463</name>
</gene>